<comment type="caution">
    <text evidence="2">The sequence shown here is derived from an EMBL/GenBank/DDBJ whole genome shotgun (WGS) entry which is preliminary data.</text>
</comment>
<sequence>MLSKQKITDQLPNATIPAQTLTSSDSCHGSDDEPMVYKTPKDYATSARQSREHLIAQGSDPSTIILLSELPNHIQPRQENESLDDFAKRYSQTMNAMIKKGTRILNDQCTADVVASVFGTADGRVFDLGSGSGATKKEFREFGEWFKGIPKMGQKVMVEVPERWLKFERKRKPDLLV</sequence>
<gene>
    <name evidence="2" type="ORF">QM012_009087</name>
</gene>
<keyword evidence="3" id="KW-1185">Reference proteome</keyword>
<proteinExistence type="predicted"/>
<protein>
    <recommendedName>
        <fullName evidence="4">S-adenosyl-L-methionine-dependent methyltransferase</fullName>
    </recommendedName>
</protein>
<dbReference type="Proteomes" id="UP001341245">
    <property type="component" value="Unassembled WGS sequence"/>
</dbReference>
<evidence type="ECO:0000256" key="1">
    <source>
        <dbReference type="SAM" id="MobiDB-lite"/>
    </source>
</evidence>
<evidence type="ECO:0008006" key="4">
    <source>
        <dbReference type="Google" id="ProtNLM"/>
    </source>
</evidence>
<accession>A0ABR0TJE0</accession>
<feature type="region of interest" description="Disordered" evidence="1">
    <location>
        <begin position="1"/>
        <end position="34"/>
    </location>
</feature>
<name>A0ABR0TJE0_AURPU</name>
<dbReference type="EMBL" id="JASGXD010000008">
    <property type="protein sequence ID" value="KAK6004237.1"/>
    <property type="molecule type" value="Genomic_DNA"/>
</dbReference>
<feature type="compositionally biased region" description="Polar residues" evidence="1">
    <location>
        <begin position="8"/>
        <end position="27"/>
    </location>
</feature>
<reference evidence="2 3" key="1">
    <citation type="submission" date="2023-11" db="EMBL/GenBank/DDBJ databases">
        <title>Draft genome sequence and annotation of the polyextremotolerant black yeast-like fungus Aureobasidium pullulans NRRL 62042.</title>
        <authorList>
            <person name="Dielentheis-Frenken M.R.E."/>
            <person name="Wibberg D."/>
            <person name="Blank L.M."/>
            <person name="Tiso T."/>
        </authorList>
    </citation>
    <scope>NUCLEOTIDE SEQUENCE [LARGE SCALE GENOMIC DNA]</scope>
    <source>
        <strain evidence="2 3">NRRL 62042</strain>
    </source>
</reference>
<organism evidence="2 3">
    <name type="scientific">Aureobasidium pullulans</name>
    <name type="common">Black yeast</name>
    <name type="synonym">Pullularia pullulans</name>
    <dbReference type="NCBI Taxonomy" id="5580"/>
    <lineage>
        <taxon>Eukaryota</taxon>
        <taxon>Fungi</taxon>
        <taxon>Dikarya</taxon>
        <taxon>Ascomycota</taxon>
        <taxon>Pezizomycotina</taxon>
        <taxon>Dothideomycetes</taxon>
        <taxon>Dothideomycetidae</taxon>
        <taxon>Dothideales</taxon>
        <taxon>Saccotheciaceae</taxon>
        <taxon>Aureobasidium</taxon>
    </lineage>
</organism>
<evidence type="ECO:0000313" key="3">
    <source>
        <dbReference type="Proteomes" id="UP001341245"/>
    </source>
</evidence>
<evidence type="ECO:0000313" key="2">
    <source>
        <dbReference type="EMBL" id="KAK6004237.1"/>
    </source>
</evidence>